<proteinExistence type="inferred from homology"/>
<dbReference type="NCBIfam" id="TIGR01313">
    <property type="entry name" value="therm_gnt_kin"/>
    <property type="match status" value="1"/>
</dbReference>
<evidence type="ECO:0000256" key="5">
    <source>
        <dbReference type="ARBA" id="ARBA00022741"/>
    </source>
</evidence>
<evidence type="ECO:0000313" key="11">
    <source>
        <dbReference type="EMBL" id="KZX20483.1"/>
    </source>
</evidence>
<evidence type="ECO:0000313" key="14">
    <source>
        <dbReference type="Proteomes" id="UP000465031"/>
    </source>
</evidence>
<dbReference type="RefSeq" id="WP_068212158.1">
    <property type="nucleotide sequence ID" value="NZ_CP047186.1"/>
</dbReference>
<dbReference type="PATRIC" id="fig|1671680.3.peg.2568"/>
<evidence type="ECO:0000256" key="4">
    <source>
        <dbReference type="ARBA" id="ARBA00022679"/>
    </source>
</evidence>
<dbReference type="Gene3D" id="3.40.50.300">
    <property type="entry name" value="P-loop containing nucleotide triphosphate hydrolases"/>
    <property type="match status" value="1"/>
</dbReference>
<evidence type="ECO:0000256" key="10">
    <source>
        <dbReference type="RuleBase" id="RU363066"/>
    </source>
</evidence>
<reference evidence="11 13" key="1">
    <citation type="submission" date="2015-08" db="EMBL/GenBank/DDBJ databases">
        <title>Draft Genome Sequence of Rathayibacter sp. Strain VKM Ac-2596 Isolated from Leaf Gall Induced by Plant-Parasitic Nematodes.</title>
        <authorList>
            <person name="Vasilenko O.V."/>
            <person name="Starodumova I.P."/>
            <person name="Tarlachkov S.V."/>
            <person name="Dorofeeva L.V."/>
            <person name="Evtushenko L.I."/>
        </authorList>
    </citation>
    <scope>NUCLEOTIDE SEQUENCE [LARGE SCALE GENOMIC DNA]</scope>
    <source>
        <strain evidence="11 13">VKM Ac-2596</strain>
    </source>
</reference>
<dbReference type="CDD" id="cd02021">
    <property type="entry name" value="GntK"/>
    <property type="match status" value="1"/>
</dbReference>
<evidence type="ECO:0000256" key="7">
    <source>
        <dbReference type="ARBA" id="ARBA00022840"/>
    </source>
</evidence>
<dbReference type="PANTHER" id="PTHR43442">
    <property type="entry name" value="GLUCONOKINASE-RELATED"/>
    <property type="match status" value="1"/>
</dbReference>
<dbReference type="PANTHER" id="PTHR43442:SF3">
    <property type="entry name" value="GLUCONOKINASE-RELATED"/>
    <property type="match status" value="1"/>
</dbReference>
<evidence type="ECO:0000313" key="12">
    <source>
        <dbReference type="EMBL" id="QHC55260.1"/>
    </source>
</evidence>
<keyword evidence="7 10" id="KW-0067">ATP-binding</keyword>
<dbReference type="EMBL" id="LIIN01000095">
    <property type="protein sequence ID" value="KZX20483.1"/>
    <property type="molecule type" value="Genomic_DNA"/>
</dbReference>
<dbReference type="Pfam" id="PF13671">
    <property type="entry name" value="AAA_33"/>
    <property type="match status" value="1"/>
</dbReference>
<reference evidence="12" key="3">
    <citation type="submission" date="2019-12" db="EMBL/GenBank/DDBJ databases">
        <title>Complete and Draft Genome Sequences of New Strains and Members of Some Known Species of the Genus Rathayibacter isolated from Plants.</title>
        <authorList>
            <person name="Tarlachkov S.V."/>
            <person name="Starodumova I.P."/>
            <person name="Dorofeeva L.V."/>
            <person name="Prisyazhnaya N.V."/>
            <person name="Leyn S.A."/>
            <person name="Zlamal J.E."/>
            <person name="Elane M.L."/>
            <person name="Osterman A.L."/>
            <person name="Nadler S.A."/>
            <person name="Subbotin S.A."/>
            <person name="Evtushenko L.I."/>
        </authorList>
    </citation>
    <scope>NUCLEOTIDE SEQUENCE</scope>
    <source>
        <strain evidence="12">VKM Ac-2761</strain>
    </source>
</reference>
<keyword evidence="8" id="KW-0311">Gluconate utilization</keyword>
<dbReference type="Proteomes" id="UP000076717">
    <property type="component" value="Unassembled WGS sequence"/>
</dbReference>
<comment type="similarity">
    <text evidence="2 10">Belongs to the gluconokinase GntK/GntV family.</text>
</comment>
<dbReference type="GO" id="GO:0019521">
    <property type="term" value="P:D-gluconate metabolic process"/>
    <property type="evidence" value="ECO:0007669"/>
    <property type="project" value="UniProtKB-KW"/>
</dbReference>
<reference evidence="14" key="2">
    <citation type="submission" date="2019-12" db="EMBL/GenBank/DDBJ databases">
        <title>Complete and draft genome sequences of new strains and members of some known species of the genus Rathayibacter isolated from plants.</title>
        <authorList>
            <person name="Tarlachkov S.V."/>
            <person name="Starodumova I.P."/>
            <person name="Dorofeeva L.V."/>
            <person name="Prisyazhnaya N.V."/>
            <person name="Leyn S."/>
            <person name="Zlamal J."/>
            <person name="Elan M."/>
            <person name="Osterman A.L."/>
            <person name="Nadler S."/>
            <person name="Subbotin S.A."/>
            <person name="Evtushenko L.I."/>
        </authorList>
    </citation>
    <scope>NUCLEOTIDE SEQUENCE [LARGE SCALE GENOMIC DNA]</scope>
    <source>
        <strain evidence="14">VKM Ac-2761</strain>
    </source>
</reference>
<dbReference type="KEGG" id="rte:GSU10_06190"/>
<dbReference type="Proteomes" id="UP000465031">
    <property type="component" value="Chromosome"/>
</dbReference>
<keyword evidence="5 10" id="KW-0547">Nucleotide-binding</keyword>
<sequence length="181" mass="19693">MTALPTVPVRVVVVMGVSGSGKSTVASLLAERLGWEFLEGDDLHPQANVDTMHAGVPLTDEDRAPWLAEIARVVDERVTAGRPVVVTCSALRRRYRDVLRRDDLVFAHLAGSRDRIGEHLASRVGHFMPTTLLDSQFDALEPLDDDEFHVLVDVGRAPDEEITEILDRLGLAPAGASPQGV</sequence>
<comment type="catalytic activity">
    <reaction evidence="9 10">
        <text>D-gluconate + ATP = 6-phospho-D-gluconate + ADP + H(+)</text>
        <dbReference type="Rhea" id="RHEA:19433"/>
        <dbReference type="ChEBI" id="CHEBI:15378"/>
        <dbReference type="ChEBI" id="CHEBI:18391"/>
        <dbReference type="ChEBI" id="CHEBI:30616"/>
        <dbReference type="ChEBI" id="CHEBI:58759"/>
        <dbReference type="ChEBI" id="CHEBI:456216"/>
        <dbReference type="EC" id="2.7.1.12"/>
    </reaction>
</comment>
<evidence type="ECO:0000256" key="6">
    <source>
        <dbReference type="ARBA" id="ARBA00022777"/>
    </source>
</evidence>
<dbReference type="GO" id="GO:0005524">
    <property type="term" value="F:ATP binding"/>
    <property type="evidence" value="ECO:0007669"/>
    <property type="project" value="UniProtKB-KW"/>
</dbReference>
<dbReference type="InterPro" id="IPR006001">
    <property type="entry name" value="Therm_gnt_kin"/>
</dbReference>
<dbReference type="GO" id="GO:0005737">
    <property type="term" value="C:cytoplasm"/>
    <property type="evidence" value="ECO:0007669"/>
    <property type="project" value="TreeGrafter"/>
</dbReference>
<keyword evidence="6 10" id="KW-0418">Kinase</keyword>
<organism evidence="11 13">
    <name type="scientific">Rathayibacter tanaceti</name>
    <dbReference type="NCBI Taxonomy" id="1671680"/>
    <lineage>
        <taxon>Bacteria</taxon>
        <taxon>Bacillati</taxon>
        <taxon>Actinomycetota</taxon>
        <taxon>Actinomycetes</taxon>
        <taxon>Micrococcales</taxon>
        <taxon>Microbacteriaceae</taxon>
        <taxon>Rathayibacter</taxon>
    </lineage>
</organism>
<dbReference type="EMBL" id="CP047186">
    <property type="protein sequence ID" value="QHC55260.1"/>
    <property type="molecule type" value="Genomic_DNA"/>
</dbReference>
<name>A0A162F8H9_9MICO</name>
<comment type="pathway">
    <text evidence="1">Carbohydrate acid metabolism.</text>
</comment>
<evidence type="ECO:0000313" key="13">
    <source>
        <dbReference type="Proteomes" id="UP000076717"/>
    </source>
</evidence>
<evidence type="ECO:0000256" key="9">
    <source>
        <dbReference type="ARBA" id="ARBA00048090"/>
    </source>
</evidence>
<evidence type="ECO:0000256" key="2">
    <source>
        <dbReference type="ARBA" id="ARBA00008420"/>
    </source>
</evidence>
<protein>
    <recommendedName>
        <fullName evidence="3 10">Gluconokinase</fullName>
        <ecNumber evidence="3 10">2.7.1.12</ecNumber>
    </recommendedName>
</protein>
<dbReference type="FunFam" id="3.40.50.300:FF:000522">
    <property type="entry name" value="Gluconokinase"/>
    <property type="match status" value="1"/>
</dbReference>
<dbReference type="AlphaFoldDB" id="A0A162F8H9"/>
<gene>
    <name evidence="11" type="primary">gntK</name>
    <name evidence="11" type="ORF">ACH61_02405</name>
    <name evidence="12" type="ORF">GSU10_06190</name>
</gene>
<dbReference type="OrthoDB" id="9795716at2"/>
<keyword evidence="13" id="KW-1185">Reference proteome</keyword>
<evidence type="ECO:0000256" key="1">
    <source>
        <dbReference type="ARBA" id="ARBA00004761"/>
    </source>
</evidence>
<keyword evidence="4 10" id="KW-0808">Transferase</keyword>
<dbReference type="GO" id="GO:0046316">
    <property type="term" value="F:gluconokinase activity"/>
    <property type="evidence" value="ECO:0007669"/>
    <property type="project" value="UniProtKB-EC"/>
</dbReference>
<evidence type="ECO:0000256" key="8">
    <source>
        <dbReference type="ARBA" id="ARBA00023064"/>
    </source>
</evidence>
<evidence type="ECO:0000256" key="3">
    <source>
        <dbReference type="ARBA" id="ARBA00012054"/>
    </source>
</evidence>
<accession>A0A162F8H9</accession>
<dbReference type="EC" id="2.7.1.12" evidence="3 10"/>
<dbReference type="InterPro" id="IPR027417">
    <property type="entry name" value="P-loop_NTPase"/>
</dbReference>
<dbReference type="SUPFAM" id="SSF52540">
    <property type="entry name" value="P-loop containing nucleoside triphosphate hydrolases"/>
    <property type="match status" value="1"/>
</dbReference>